<name>U4LW22_PYROM</name>
<proteinExistence type="predicted"/>
<keyword evidence="3" id="KW-1185">Reference proteome</keyword>
<reference evidence="2 3" key="1">
    <citation type="journal article" date="2013" name="PLoS Genet.">
        <title>The genome and development-dependent transcriptomes of Pyronema confluens: a window into fungal evolution.</title>
        <authorList>
            <person name="Traeger S."/>
            <person name="Altegoer F."/>
            <person name="Freitag M."/>
            <person name="Gabaldon T."/>
            <person name="Kempken F."/>
            <person name="Kumar A."/>
            <person name="Marcet-Houben M."/>
            <person name="Poggeler S."/>
            <person name="Stajich J.E."/>
            <person name="Nowrousian M."/>
        </authorList>
    </citation>
    <scope>NUCLEOTIDE SEQUENCE [LARGE SCALE GENOMIC DNA]</scope>
    <source>
        <strain evidence="3">CBS 100304</strain>
        <tissue evidence="2">Vegetative mycelium</tissue>
    </source>
</reference>
<evidence type="ECO:0000313" key="2">
    <source>
        <dbReference type="EMBL" id="CCX33076.1"/>
    </source>
</evidence>
<dbReference type="EMBL" id="HF936006">
    <property type="protein sequence ID" value="CCX33076.1"/>
    <property type="molecule type" value="Genomic_DNA"/>
</dbReference>
<organism evidence="2 3">
    <name type="scientific">Pyronema omphalodes (strain CBS 100304)</name>
    <name type="common">Pyronema confluens</name>
    <dbReference type="NCBI Taxonomy" id="1076935"/>
    <lineage>
        <taxon>Eukaryota</taxon>
        <taxon>Fungi</taxon>
        <taxon>Dikarya</taxon>
        <taxon>Ascomycota</taxon>
        <taxon>Pezizomycotina</taxon>
        <taxon>Pezizomycetes</taxon>
        <taxon>Pezizales</taxon>
        <taxon>Pyronemataceae</taxon>
        <taxon>Pyronema</taxon>
    </lineage>
</organism>
<dbReference type="Proteomes" id="UP000018144">
    <property type="component" value="Unassembled WGS sequence"/>
</dbReference>
<evidence type="ECO:0000256" key="1">
    <source>
        <dbReference type="SAM" id="MobiDB-lite"/>
    </source>
</evidence>
<evidence type="ECO:0000313" key="3">
    <source>
        <dbReference type="Proteomes" id="UP000018144"/>
    </source>
</evidence>
<protein>
    <submittedName>
        <fullName evidence="2">Uncharacterized protein</fullName>
    </submittedName>
</protein>
<accession>U4LW22</accession>
<gene>
    <name evidence="2" type="ORF">PCON_14107</name>
</gene>
<feature type="region of interest" description="Disordered" evidence="1">
    <location>
        <begin position="1"/>
        <end position="24"/>
    </location>
</feature>
<dbReference type="AlphaFoldDB" id="U4LW22"/>
<sequence length="271" mass="31564">MSDDSIYRPLSPPIPLSRRSPSPEIPTDFTPPFLPMTSAFQIFSIFSKNFRSENFVDLIGRLVTTKFYHTSHHACLWAIFAVLYYFLRRGDAFTRDIHDEDVKAESKHLDAQNPTADSPADVRPVILKLFLFKDQGGWDKERHAEFTKKLRQGKWRNPGESYFKAAKQNYGESWTHQATWDFFHLLAGMEMEEMRGFYDRVRRLLMFWVGELQLPVGEGKEKDPDIQGCVLMRGKGDEEKVLLEAEEIVRIITESFEKLPEKYRTGSLFNI</sequence>